<reference evidence="2" key="1">
    <citation type="journal article" date="2023" name="Plant J.">
        <title>The genome of the king protea, Protea cynaroides.</title>
        <authorList>
            <person name="Chang J."/>
            <person name="Duong T.A."/>
            <person name="Schoeman C."/>
            <person name="Ma X."/>
            <person name="Roodt D."/>
            <person name="Barker N."/>
            <person name="Li Z."/>
            <person name="Van de Peer Y."/>
            <person name="Mizrachi E."/>
        </authorList>
    </citation>
    <scope>NUCLEOTIDE SEQUENCE</scope>
    <source>
        <tissue evidence="2">Young leaves</tissue>
    </source>
</reference>
<accession>A0A9Q0GVJ5</accession>
<dbReference type="Pfam" id="PF24560">
    <property type="entry name" value="zf-C2H2_OTU1_C"/>
    <property type="match status" value="1"/>
</dbReference>
<name>A0A9Q0GVJ5_9MAGN</name>
<organism evidence="2 3">
    <name type="scientific">Protea cynaroides</name>
    <dbReference type="NCBI Taxonomy" id="273540"/>
    <lineage>
        <taxon>Eukaryota</taxon>
        <taxon>Viridiplantae</taxon>
        <taxon>Streptophyta</taxon>
        <taxon>Embryophyta</taxon>
        <taxon>Tracheophyta</taxon>
        <taxon>Spermatophyta</taxon>
        <taxon>Magnoliopsida</taxon>
        <taxon>Proteales</taxon>
        <taxon>Proteaceae</taxon>
        <taxon>Protea</taxon>
    </lineage>
</organism>
<proteinExistence type="predicted"/>
<evidence type="ECO:0000259" key="1">
    <source>
        <dbReference type="PROSITE" id="PS00028"/>
    </source>
</evidence>
<sequence length="106" mass="11403">MAGLSLRCGDCGTLLKSVEEAQEHAELTSHSNFTKSTEAILNLVCNSCGNPCRSRIADLLLSCFRFSPSAKLDSETEETGGCPRCDSIVPIPLPKKPIIDFNTTSI</sequence>
<evidence type="ECO:0000313" key="3">
    <source>
        <dbReference type="Proteomes" id="UP001141806"/>
    </source>
</evidence>
<evidence type="ECO:0000313" key="2">
    <source>
        <dbReference type="EMBL" id="KAJ4953876.1"/>
    </source>
</evidence>
<dbReference type="PROSITE" id="PS00028">
    <property type="entry name" value="ZINC_FINGER_C2H2_1"/>
    <property type="match status" value="1"/>
</dbReference>
<feature type="domain" description="C2H2-type" evidence="1">
    <location>
        <begin position="8"/>
        <end position="30"/>
    </location>
</feature>
<dbReference type="PANTHER" id="PTHR46713">
    <property type="entry name" value="F13M7.16 PROTEIN"/>
    <property type="match status" value="1"/>
</dbReference>
<comment type="caution">
    <text evidence="2">The sequence shown here is derived from an EMBL/GenBank/DDBJ whole genome shotgun (WGS) entry which is preliminary data.</text>
</comment>
<dbReference type="PANTHER" id="PTHR46713:SF1">
    <property type="entry name" value="F13M7.16 PROTEIN"/>
    <property type="match status" value="1"/>
</dbReference>
<dbReference type="OrthoDB" id="1920211at2759"/>
<dbReference type="InterPro" id="IPR057766">
    <property type="entry name" value="Znf-C2H2_OTU1-like_C"/>
</dbReference>
<dbReference type="AlphaFoldDB" id="A0A9Q0GVJ5"/>
<keyword evidence="3" id="KW-1185">Reference proteome</keyword>
<dbReference type="InterPro" id="IPR013087">
    <property type="entry name" value="Znf_C2H2_type"/>
</dbReference>
<dbReference type="EMBL" id="JAMYWD010000012">
    <property type="protein sequence ID" value="KAJ4953876.1"/>
    <property type="molecule type" value="Genomic_DNA"/>
</dbReference>
<gene>
    <name evidence="2" type="ORF">NE237_030708</name>
</gene>
<protein>
    <recommendedName>
        <fullName evidence="1">C2H2-type domain-containing protein</fullName>
    </recommendedName>
</protein>
<dbReference type="Proteomes" id="UP001141806">
    <property type="component" value="Unassembled WGS sequence"/>
</dbReference>